<dbReference type="RefSeq" id="WP_110896460.1">
    <property type="nucleotide sequence ID" value="NZ_QJSW01000005.1"/>
</dbReference>
<evidence type="ECO:0000313" key="8">
    <source>
        <dbReference type="EMBL" id="PYE49774.1"/>
    </source>
</evidence>
<dbReference type="InterPro" id="IPR050808">
    <property type="entry name" value="Phage_Integrase"/>
</dbReference>
<dbReference type="GO" id="GO:0003677">
    <property type="term" value="F:DNA binding"/>
    <property type="evidence" value="ECO:0007669"/>
    <property type="project" value="UniProtKB-UniRule"/>
</dbReference>
<dbReference type="InterPro" id="IPR004107">
    <property type="entry name" value="Integrase_SAM-like_N"/>
</dbReference>
<dbReference type="EMBL" id="CP054614">
    <property type="protein sequence ID" value="QKS56537.1"/>
    <property type="molecule type" value="Genomic_DNA"/>
</dbReference>
<reference evidence="9 11" key="2">
    <citation type="submission" date="2020-06" db="EMBL/GenBank/DDBJ databases">
        <title>Complete genome of Paenibacillus barcinonensis KACC11450.</title>
        <authorList>
            <person name="Kim M."/>
            <person name="Park Y.-J."/>
            <person name="Shin J.-H."/>
        </authorList>
    </citation>
    <scope>NUCLEOTIDE SEQUENCE [LARGE SCALE GENOMIC DNA]</scope>
    <source>
        <strain evidence="9 11">KACC11450</strain>
    </source>
</reference>
<comment type="similarity">
    <text evidence="1">Belongs to the 'phage' integrase family.</text>
</comment>
<dbReference type="Pfam" id="PF14659">
    <property type="entry name" value="Phage_int_SAM_3"/>
    <property type="match status" value="1"/>
</dbReference>
<evidence type="ECO:0000256" key="2">
    <source>
        <dbReference type="ARBA" id="ARBA00022908"/>
    </source>
</evidence>
<dbReference type="PANTHER" id="PTHR30629">
    <property type="entry name" value="PROPHAGE INTEGRASE"/>
    <property type="match status" value="1"/>
</dbReference>
<dbReference type="Proteomes" id="UP000509327">
    <property type="component" value="Chromosome"/>
</dbReference>
<dbReference type="AlphaFoldDB" id="A0A2V4VKK0"/>
<keyword evidence="2" id="KW-0229">DNA integration</keyword>
<dbReference type="InterPro" id="IPR010998">
    <property type="entry name" value="Integrase_recombinase_N"/>
</dbReference>
<dbReference type="EMBL" id="QJSW01000005">
    <property type="protein sequence ID" value="PYE49774.1"/>
    <property type="molecule type" value="Genomic_DNA"/>
</dbReference>
<dbReference type="InterPro" id="IPR011010">
    <property type="entry name" value="DNA_brk_join_enz"/>
</dbReference>
<protein>
    <submittedName>
        <fullName evidence="9">Site-specific integrase</fullName>
    </submittedName>
    <submittedName>
        <fullName evidence="8">Site-specific recombinase XerD</fullName>
    </submittedName>
</protein>
<dbReference type="Gene3D" id="1.10.150.130">
    <property type="match status" value="1"/>
</dbReference>
<evidence type="ECO:0000256" key="1">
    <source>
        <dbReference type="ARBA" id="ARBA00008857"/>
    </source>
</evidence>
<feature type="domain" description="Tyr recombinase" evidence="6">
    <location>
        <begin position="168"/>
        <end position="371"/>
    </location>
</feature>
<keyword evidence="11" id="KW-1185">Reference proteome</keyword>
<dbReference type="PANTHER" id="PTHR30629:SF2">
    <property type="entry name" value="PROPHAGE INTEGRASE INTS-RELATED"/>
    <property type="match status" value="1"/>
</dbReference>
<evidence type="ECO:0000256" key="4">
    <source>
        <dbReference type="ARBA" id="ARBA00023172"/>
    </source>
</evidence>
<dbReference type="GO" id="GO:0015074">
    <property type="term" value="P:DNA integration"/>
    <property type="evidence" value="ECO:0007669"/>
    <property type="project" value="UniProtKB-KW"/>
</dbReference>
<dbReference type="CDD" id="cd01189">
    <property type="entry name" value="INT_ICEBs1_C_like"/>
    <property type="match status" value="1"/>
</dbReference>
<keyword evidence="3 5" id="KW-0238">DNA-binding</keyword>
<dbReference type="Pfam" id="PF00589">
    <property type="entry name" value="Phage_integrase"/>
    <property type="match status" value="1"/>
</dbReference>
<evidence type="ECO:0000259" key="7">
    <source>
        <dbReference type="PROSITE" id="PS51900"/>
    </source>
</evidence>
<keyword evidence="4" id="KW-0233">DNA recombination</keyword>
<accession>A0A2V4VKK0</accession>
<sequence>MRGCISKRKNGTYAYTIEMGKHPETGKRRQKMKAGFATRKEAESALAQALAEIGRGSYITETKETVQDYFTKYLDLKRPQLRPGTVKTYKWLIGYHIIPKLGQIPLAKLVPHHLVSMYEKLRIEAGLSPQSINHVHKVLHDGLATAVRHEVLTRNVAALVKPPKIPKSKTTVWSSEQLTQFLQYTEPYRYHMIILLAATCGLRRGEAIALRWEDVDLKARTLTVKQSYTRGEKGHIFQEPKTAAGIRTMAIPDVTMTALKKQKVLQAEDKLASGPKYNDHGLISQTKHGLPISPYYFEARWLDLLRRSGLPKIRFHDLRHTHASLLLKQNVHPKIVSERMGHSSVGITLDRYSHTYGVDYGAAERLDDLLAYEKKSL</sequence>
<evidence type="ECO:0000313" key="10">
    <source>
        <dbReference type="Proteomes" id="UP000247790"/>
    </source>
</evidence>
<dbReference type="Gene3D" id="1.10.443.10">
    <property type="entry name" value="Intergrase catalytic core"/>
    <property type="match status" value="1"/>
</dbReference>
<dbReference type="OrthoDB" id="9803188at2"/>
<feature type="domain" description="Core-binding (CB)" evidence="7">
    <location>
        <begin position="61"/>
        <end position="147"/>
    </location>
</feature>
<dbReference type="PROSITE" id="PS51898">
    <property type="entry name" value="TYR_RECOMBINASE"/>
    <property type="match status" value="1"/>
</dbReference>
<dbReference type="SUPFAM" id="SSF56349">
    <property type="entry name" value="DNA breaking-rejoining enzymes"/>
    <property type="match status" value="1"/>
</dbReference>
<gene>
    <name evidence="8" type="ORF">DFQ00_105278</name>
    <name evidence="9" type="ORF">HUB98_09425</name>
</gene>
<dbReference type="GO" id="GO:0006310">
    <property type="term" value="P:DNA recombination"/>
    <property type="evidence" value="ECO:0007669"/>
    <property type="project" value="UniProtKB-KW"/>
</dbReference>
<dbReference type="InterPro" id="IPR028259">
    <property type="entry name" value="AP2-like_int_N"/>
</dbReference>
<dbReference type="InterPro" id="IPR044068">
    <property type="entry name" value="CB"/>
</dbReference>
<dbReference type="Proteomes" id="UP000247790">
    <property type="component" value="Unassembled WGS sequence"/>
</dbReference>
<evidence type="ECO:0000313" key="9">
    <source>
        <dbReference type="EMBL" id="QKS56537.1"/>
    </source>
</evidence>
<reference evidence="8 10" key="1">
    <citation type="submission" date="2018-06" db="EMBL/GenBank/DDBJ databases">
        <title>Genomic Encyclopedia of Type Strains, Phase III (KMG-III): the genomes of soil and plant-associated and newly described type strains.</title>
        <authorList>
            <person name="Whitman W."/>
        </authorList>
    </citation>
    <scope>NUCLEOTIDE SEQUENCE [LARGE SCALE GENOMIC DNA]</scope>
    <source>
        <strain evidence="8 10">CECT 7022</strain>
    </source>
</reference>
<evidence type="ECO:0000313" key="11">
    <source>
        <dbReference type="Proteomes" id="UP000509327"/>
    </source>
</evidence>
<dbReference type="InterPro" id="IPR002104">
    <property type="entry name" value="Integrase_catalytic"/>
</dbReference>
<name>A0A2V4VKK0_PAEBA</name>
<organism evidence="8 10">
    <name type="scientific">Paenibacillus barcinonensis</name>
    <dbReference type="NCBI Taxonomy" id="198119"/>
    <lineage>
        <taxon>Bacteria</taxon>
        <taxon>Bacillati</taxon>
        <taxon>Bacillota</taxon>
        <taxon>Bacilli</taxon>
        <taxon>Bacillales</taxon>
        <taxon>Paenibacillaceae</taxon>
        <taxon>Paenibacillus</taxon>
    </lineage>
</organism>
<proteinExistence type="inferred from homology"/>
<evidence type="ECO:0000259" key="6">
    <source>
        <dbReference type="PROSITE" id="PS51898"/>
    </source>
</evidence>
<dbReference type="PROSITE" id="PS51900">
    <property type="entry name" value="CB"/>
    <property type="match status" value="1"/>
</dbReference>
<dbReference type="InterPro" id="IPR013762">
    <property type="entry name" value="Integrase-like_cat_sf"/>
</dbReference>
<dbReference type="Pfam" id="PF14657">
    <property type="entry name" value="Arm-DNA-bind_4"/>
    <property type="match status" value="1"/>
</dbReference>
<evidence type="ECO:0000256" key="5">
    <source>
        <dbReference type="PROSITE-ProRule" id="PRU01248"/>
    </source>
</evidence>
<evidence type="ECO:0000256" key="3">
    <source>
        <dbReference type="ARBA" id="ARBA00023125"/>
    </source>
</evidence>